<comment type="caution">
    <text evidence="1">The sequence shown here is derived from an EMBL/GenBank/DDBJ whole genome shotgun (WGS) entry which is preliminary data.</text>
</comment>
<keyword evidence="2" id="KW-1185">Reference proteome</keyword>
<proteinExistence type="predicted"/>
<dbReference type="EMBL" id="JBBHLL010000016">
    <property type="protein sequence ID" value="KAK7830944.1"/>
    <property type="molecule type" value="Genomic_DNA"/>
</dbReference>
<protein>
    <submittedName>
        <fullName evidence="1">Uncharacterized protein</fullName>
    </submittedName>
</protein>
<accession>A0AAW0JV99</accession>
<sequence>MLQEGSVVLWSEQQFENPEVRALSLVLGDREATRPQSLRAQMKTPGASLKAKLEPFDELYSGYQRQK</sequence>
<organism evidence="1 2">
    <name type="scientific">Myodes glareolus</name>
    <name type="common">Bank vole</name>
    <name type="synonym">Clethrionomys glareolus</name>
    <dbReference type="NCBI Taxonomy" id="447135"/>
    <lineage>
        <taxon>Eukaryota</taxon>
        <taxon>Metazoa</taxon>
        <taxon>Chordata</taxon>
        <taxon>Craniata</taxon>
        <taxon>Vertebrata</taxon>
        <taxon>Euteleostomi</taxon>
        <taxon>Mammalia</taxon>
        <taxon>Eutheria</taxon>
        <taxon>Euarchontoglires</taxon>
        <taxon>Glires</taxon>
        <taxon>Rodentia</taxon>
        <taxon>Myomorpha</taxon>
        <taxon>Muroidea</taxon>
        <taxon>Cricetidae</taxon>
        <taxon>Arvicolinae</taxon>
        <taxon>Myodes</taxon>
    </lineage>
</organism>
<dbReference type="AlphaFoldDB" id="A0AAW0JV99"/>
<reference evidence="1 2" key="1">
    <citation type="journal article" date="2023" name="bioRxiv">
        <title>Conserved and derived expression patterns and positive selection on dental genes reveal complex evolutionary context of ever-growing rodent molars.</title>
        <authorList>
            <person name="Calamari Z.T."/>
            <person name="Song A."/>
            <person name="Cohen E."/>
            <person name="Akter M."/>
            <person name="Roy R.D."/>
            <person name="Hallikas O."/>
            <person name="Christensen M.M."/>
            <person name="Li P."/>
            <person name="Marangoni P."/>
            <person name="Jernvall J."/>
            <person name="Klein O.D."/>
        </authorList>
    </citation>
    <scope>NUCLEOTIDE SEQUENCE [LARGE SCALE GENOMIC DNA]</scope>
    <source>
        <strain evidence="1">V071</strain>
    </source>
</reference>
<evidence type="ECO:0000313" key="2">
    <source>
        <dbReference type="Proteomes" id="UP001488838"/>
    </source>
</evidence>
<evidence type="ECO:0000313" key="1">
    <source>
        <dbReference type="EMBL" id="KAK7830944.1"/>
    </source>
</evidence>
<dbReference type="Proteomes" id="UP001488838">
    <property type="component" value="Unassembled WGS sequence"/>
</dbReference>
<name>A0AAW0JV99_MYOGA</name>
<gene>
    <name evidence="1" type="ORF">U0070_018488</name>
</gene>